<dbReference type="AlphaFoldDB" id="A0A2H3DZQ1"/>
<dbReference type="EMBL" id="KZ293650">
    <property type="protein sequence ID" value="PBK96338.1"/>
    <property type="molecule type" value="Genomic_DNA"/>
</dbReference>
<reference evidence="2" key="1">
    <citation type="journal article" date="2017" name="Nat. Ecol. Evol.">
        <title>Genome expansion and lineage-specific genetic innovations in the forest pathogenic fungi Armillaria.</title>
        <authorList>
            <person name="Sipos G."/>
            <person name="Prasanna A.N."/>
            <person name="Walter M.C."/>
            <person name="O'Connor E."/>
            <person name="Balint B."/>
            <person name="Krizsan K."/>
            <person name="Kiss B."/>
            <person name="Hess J."/>
            <person name="Varga T."/>
            <person name="Slot J."/>
            <person name="Riley R."/>
            <person name="Boka B."/>
            <person name="Rigling D."/>
            <person name="Barry K."/>
            <person name="Lee J."/>
            <person name="Mihaltcheva S."/>
            <person name="LaButti K."/>
            <person name="Lipzen A."/>
            <person name="Waldron R."/>
            <person name="Moloney N.M."/>
            <person name="Sperisen C."/>
            <person name="Kredics L."/>
            <person name="Vagvoelgyi C."/>
            <person name="Patrignani A."/>
            <person name="Fitzpatrick D."/>
            <person name="Nagy I."/>
            <person name="Doyle S."/>
            <person name="Anderson J.B."/>
            <person name="Grigoriev I.V."/>
            <person name="Gueldener U."/>
            <person name="Muensterkoetter M."/>
            <person name="Nagy L.G."/>
        </authorList>
    </citation>
    <scope>NUCLEOTIDE SEQUENCE [LARGE SCALE GENOMIC DNA]</scope>
    <source>
        <strain evidence="2">Ar21-2</strain>
    </source>
</reference>
<evidence type="ECO:0000313" key="2">
    <source>
        <dbReference type="Proteomes" id="UP000217790"/>
    </source>
</evidence>
<keyword evidence="2" id="KW-1185">Reference proteome</keyword>
<proteinExistence type="predicted"/>
<dbReference type="Proteomes" id="UP000217790">
    <property type="component" value="Unassembled WGS sequence"/>
</dbReference>
<dbReference type="OrthoDB" id="2917814at2759"/>
<accession>A0A2H3DZQ1</accession>
<gene>
    <name evidence="1" type="ORF">ARMGADRAFT_1162829</name>
</gene>
<organism evidence="1 2">
    <name type="scientific">Armillaria gallica</name>
    <name type="common">Bulbous honey fungus</name>
    <name type="synonym">Armillaria bulbosa</name>
    <dbReference type="NCBI Taxonomy" id="47427"/>
    <lineage>
        <taxon>Eukaryota</taxon>
        <taxon>Fungi</taxon>
        <taxon>Dikarya</taxon>
        <taxon>Basidiomycota</taxon>
        <taxon>Agaricomycotina</taxon>
        <taxon>Agaricomycetes</taxon>
        <taxon>Agaricomycetidae</taxon>
        <taxon>Agaricales</taxon>
        <taxon>Marasmiineae</taxon>
        <taxon>Physalacriaceae</taxon>
        <taxon>Armillaria</taxon>
    </lineage>
</organism>
<name>A0A2H3DZQ1_ARMGA</name>
<protein>
    <submittedName>
        <fullName evidence="1">Uncharacterized protein</fullName>
    </submittedName>
</protein>
<dbReference type="InParanoid" id="A0A2H3DZQ1"/>
<sequence length="195" mass="20838">MSFTPTSPVRGRCVRHVGNASCLCPSFTAFTLYRDESQPYTLDQPESRCVCGHGIHAHADYVSLIVHHCPANYCVAYTQKTPKTQECACGALLADHVPVFNTYRSPIANVPEPFVGDAYGTGASSYTTNASAPSNDANPMLYASPPSSLNNQTQLGRTAQAGAVAHDLEGYAPNGTFDYPLNVIYDATPESGAWA</sequence>
<evidence type="ECO:0000313" key="1">
    <source>
        <dbReference type="EMBL" id="PBK96338.1"/>
    </source>
</evidence>